<dbReference type="GO" id="GO:0016757">
    <property type="term" value="F:glycosyltransferase activity"/>
    <property type="evidence" value="ECO:0007669"/>
    <property type="project" value="InterPro"/>
</dbReference>
<dbReference type="Pfam" id="PF13439">
    <property type="entry name" value="Glyco_transf_4"/>
    <property type="match status" value="1"/>
</dbReference>
<protein>
    <submittedName>
        <fullName evidence="3">Glycosyltransferase</fullName>
    </submittedName>
</protein>
<keyword evidence="3" id="KW-0808">Transferase</keyword>
<dbReference type="Pfam" id="PF00534">
    <property type="entry name" value="Glycos_transf_1"/>
    <property type="match status" value="1"/>
</dbReference>
<dbReference type="SUPFAM" id="SSF53756">
    <property type="entry name" value="UDP-Glycosyltransferase/glycogen phosphorylase"/>
    <property type="match status" value="1"/>
</dbReference>
<dbReference type="InterPro" id="IPR028098">
    <property type="entry name" value="Glyco_trans_4-like_N"/>
</dbReference>
<reference evidence="3" key="1">
    <citation type="journal article" date="2020" name="mSystems">
        <title>Genome- and Community-Level Interaction Insights into Carbon Utilization and Element Cycling Functions of Hydrothermarchaeota in Hydrothermal Sediment.</title>
        <authorList>
            <person name="Zhou Z."/>
            <person name="Liu Y."/>
            <person name="Xu W."/>
            <person name="Pan J."/>
            <person name="Luo Z.H."/>
            <person name="Li M."/>
        </authorList>
    </citation>
    <scope>NUCLEOTIDE SEQUENCE [LARGE SCALE GENOMIC DNA]</scope>
    <source>
        <strain evidence="3">SpSt-374</strain>
    </source>
</reference>
<dbReference type="PANTHER" id="PTHR12526">
    <property type="entry name" value="GLYCOSYLTRANSFERASE"/>
    <property type="match status" value="1"/>
</dbReference>
<dbReference type="AlphaFoldDB" id="A0A7C3ZNT6"/>
<organism evidence="3">
    <name type="scientific">Planktothricoides sp. SpSt-374</name>
    <dbReference type="NCBI Taxonomy" id="2282167"/>
    <lineage>
        <taxon>Bacteria</taxon>
        <taxon>Bacillati</taxon>
        <taxon>Cyanobacteriota</taxon>
        <taxon>Cyanophyceae</taxon>
        <taxon>Oscillatoriophycideae</taxon>
        <taxon>Oscillatoriales</taxon>
        <taxon>Oscillatoriaceae</taxon>
        <taxon>Planktothricoides</taxon>
    </lineage>
</organism>
<evidence type="ECO:0000259" key="1">
    <source>
        <dbReference type="Pfam" id="PF00534"/>
    </source>
</evidence>
<accession>A0A7C3ZNT6</accession>
<name>A0A7C3ZNT6_9CYAN</name>
<feature type="domain" description="Glycosyltransferase subfamily 4-like N-terminal" evidence="2">
    <location>
        <begin position="13"/>
        <end position="216"/>
    </location>
</feature>
<dbReference type="EMBL" id="DSPX01000251">
    <property type="protein sequence ID" value="HGG03642.1"/>
    <property type="molecule type" value="Genomic_DNA"/>
</dbReference>
<comment type="caution">
    <text evidence="3">The sequence shown here is derived from an EMBL/GenBank/DDBJ whole genome shotgun (WGS) entry which is preliminary data.</text>
</comment>
<dbReference type="CDD" id="cd03825">
    <property type="entry name" value="GT4_WcaC-like"/>
    <property type="match status" value="1"/>
</dbReference>
<gene>
    <name evidence="3" type="ORF">ENR15_24150</name>
</gene>
<sequence length="414" mass="46703">MRVLLVNATDIEGGAARAAFRLHQGLLGMQVDSKLLVQRKLSDDPRVIEPAQKLEQEMAKLRQTLDRLPMQVYSGRTKEAYSLAWLPDHLRSKVQQINPDVVNLHWVGEGFVNIATLPTLEQPIVWTFHDMWGFTGGCHYGLECDRYKISCGACPQLASTKPQDLSHWVWQRKRKAWANLNLTIVSPSKWLAKCSQESALFANTRIEVIPNGINVQQYRPIERHIARSLLQLPQDKQLVLFGAMRATTHKRKGFEPLQAALLQLSQSGWQDQLELVVFGSSHGRLSEELGFKCHYLGKLGDELSLVLAYSAADVFVLPSLQDNLPNTIMESLACGTPCVAFDIGGMPDMIEHEQNGYLAAAYNIDDLAQGIAWVLENGSRHQKLSQRAREKVETEFTQEIQARRYLSLYAEMAR</sequence>
<feature type="domain" description="Glycosyl transferase family 1" evidence="1">
    <location>
        <begin position="249"/>
        <end position="390"/>
    </location>
</feature>
<evidence type="ECO:0000313" key="3">
    <source>
        <dbReference type="EMBL" id="HGG03642.1"/>
    </source>
</evidence>
<proteinExistence type="predicted"/>
<dbReference type="Gene3D" id="3.40.50.2000">
    <property type="entry name" value="Glycogen Phosphorylase B"/>
    <property type="match status" value="2"/>
</dbReference>
<dbReference type="InterPro" id="IPR001296">
    <property type="entry name" value="Glyco_trans_1"/>
</dbReference>
<evidence type="ECO:0000259" key="2">
    <source>
        <dbReference type="Pfam" id="PF13439"/>
    </source>
</evidence>